<dbReference type="AlphaFoldDB" id="A0A2H0W2B3"/>
<reference evidence="8" key="1">
    <citation type="submission" date="2017-09" db="EMBL/GenBank/DDBJ databases">
        <title>Depth-based differentiation of microbial function through sediment-hosted aquifers and enrichment of novel symbionts in the deep terrestrial subsurface.</title>
        <authorList>
            <person name="Probst A.J."/>
            <person name="Ladd B."/>
            <person name="Jarett J.K."/>
            <person name="Geller-Mcgrath D.E."/>
            <person name="Sieber C.M.K."/>
            <person name="Emerson J.B."/>
            <person name="Anantharaman K."/>
            <person name="Thomas B.C."/>
            <person name="Malmstrom R."/>
            <person name="Stieglmeier M."/>
            <person name="Klingl A."/>
            <person name="Woyke T."/>
            <person name="Ryan C.M."/>
            <person name="Banfield J.F."/>
        </authorList>
    </citation>
    <scope>NUCLEOTIDE SEQUENCE [LARGE SCALE GENOMIC DNA]</scope>
</reference>
<evidence type="ECO:0000256" key="2">
    <source>
        <dbReference type="ARBA" id="ARBA00013855"/>
    </source>
</evidence>
<feature type="domain" description="Rod shape-determining protein MreC beta-barrel core" evidence="6">
    <location>
        <begin position="115"/>
        <end position="262"/>
    </location>
</feature>
<proteinExistence type="inferred from homology"/>
<dbReference type="Gene3D" id="2.40.10.340">
    <property type="entry name" value="Rod shape-determining protein MreC, domain 1"/>
    <property type="match status" value="1"/>
</dbReference>
<comment type="similarity">
    <text evidence="1">Belongs to the MreC family.</text>
</comment>
<feature type="transmembrane region" description="Helical" evidence="5">
    <location>
        <begin position="12"/>
        <end position="32"/>
    </location>
</feature>
<evidence type="ECO:0000256" key="3">
    <source>
        <dbReference type="ARBA" id="ARBA00022960"/>
    </source>
</evidence>
<name>A0A2H0W2B3_9BACT</name>
<keyword evidence="5" id="KW-0812">Transmembrane</keyword>
<dbReference type="InterPro" id="IPR042177">
    <property type="entry name" value="Cell/Rod_1"/>
</dbReference>
<dbReference type="EMBL" id="PEZZ01000004">
    <property type="protein sequence ID" value="PIS05503.1"/>
    <property type="molecule type" value="Genomic_DNA"/>
</dbReference>
<evidence type="ECO:0000259" key="6">
    <source>
        <dbReference type="Pfam" id="PF04085"/>
    </source>
</evidence>
<evidence type="ECO:0000256" key="5">
    <source>
        <dbReference type="SAM" id="Phobius"/>
    </source>
</evidence>
<evidence type="ECO:0000313" key="7">
    <source>
        <dbReference type="EMBL" id="PIS05503.1"/>
    </source>
</evidence>
<dbReference type="InterPro" id="IPR007221">
    <property type="entry name" value="MreC"/>
</dbReference>
<dbReference type="PANTHER" id="PTHR34138:SF1">
    <property type="entry name" value="CELL SHAPE-DETERMINING PROTEIN MREC"/>
    <property type="match status" value="1"/>
</dbReference>
<dbReference type="PANTHER" id="PTHR34138">
    <property type="entry name" value="CELL SHAPE-DETERMINING PROTEIN MREC"/>
    <property type="match status" value="1"/>
</dbReference>
<evidence type="ECO:0000313" key="8">
    <source>
        <dbReference type="Proteomes" id="UP000230935"/>
    </source>
</evidence>
<gene>
    <name evidence="7" type="primary">mreC</name>
    <name evidence="7" type="ORF">COT81_00615</name>
</gene>
<dbReference type="InterPro" id="IPR042175">
    <property type="entry name" value="Cell/Rod_MreC_2"/>
</dbReference>
<dbReference type="InterPro" id="IPR055342">
    <property type="entry name" value="MreC_beta-barrel_core"/>
</dbReference>
<protein>
    <recommendedName>
        <fullName evidence="2">Cell shape-determining protein MreC</fullName>
    </recommendedName>
    <alternativeName>
        <fullName evidence="4">Cell shape protein MreC</fullName>
    </alternativeName>
</protein>
<dbReference type="Gene3D" id="2.40.10.350">
    <property type="entry name" value="Rod shape-determining protein MreC, domain 2"/>
    <property type="match status" value="1"/>
</dbReference>
<dbReference type="Proteomes" id="UP000230935">
    <property type="component" value="Unassembled WGS sequence"/>
</dbReference>
<sequence>MRFPVVGQVNSRIFIPFAIIVAGAILFLLRGITILNPVISPINKIFFQASNVFSSSPKDLGQPDLALENELLIEEVRNLKIENAVLRTQVEENELLRQQLNFTQNYQFNYVTAAILSRGIDRAFDQVIIDRGSADGIKPGMPVIFGDGLLLGKVAAVQKSISNIRLISDQLSKVAVSIQNNGQTVGVLEGSFGLSTKVELIPGDVEIEPGQIVVTSGLDPFVPAGLIVGEIERVEKKTNEFFQTAYVRPLVQLSEPSIVSVIVTE</sequence>
<evidence type="ECO:0000256" key="4">
    <source>
        <dbReference type="ARBA" id="ARBA00032089"/>
    </source>
</evidence>
<dbReference type="PIRSF" id="PIRSF038471">
    <property type="entry name" value="MreC"/>
    <property type="match status" value="1"/>
</dbReference>
<dbReference type="GO" id="GO:0008360">
    <property type="term" value="P:regulation of cell shape"/>
    <property type="evidence" value="ECO:0007669"/>
    <property type="project" value="UniProtKB-KW"/>
</dbReference>
<dbReference type="Pfam" id="PF04085">
    <property type="entry name" value="MreC"/>
    <property type="match status" value="1"/>
</dbReference>
<keyword evidence="5" id="KW-0472">Membrane</keyword>
<dbReference type="GO" id="GO:0005886">
    <property type="term" value="C:plasma membrane"/>
    <property type="evidence" value="ECO:0007669"/>
    <property type="project" value="TreeGrafter"/>
</dbReference>
<accession>A0A2H0W2B3</accession>
<keyword evidence="3" id="KW-0133">Cell shape</keyword>
<organism evidence="7 8">
    <name type="scientific">Candidatus Buchananbacteria bacterium CG10_big_fil_rev_8_21_14_0_10_42_9</name>
    <dbReference type="NCBI Taxonomy" id="1974526"/>
    <lineage>
        <taxon>Bacteria</taxon>
        <taxon>Candidatus Buchananiibacteriota</taxon>
    </lineage>
</organism>
<keyword evidence="5" id="KW-1133">Transmembrane helix</keyword>
<comment type="caution">
    <text evidence="7">The sequence shown here is derived from an EMBL/GenBank/DDBJ whole genome shotgun (WGS) entry which is preliminary data.</text>
</comment>
<dbReference type="NCBIfam" id="TIGR00219">
    <property type="entry name" value="mreC"/>
    <property type="match status" value="1"/>
</dbReference>
<evidence type="ECO:0000256" key="1">
    <source>
        <dbReference type="ARBA" id="ARBA00009369"/>
    </source>
</evidence>